<dbReference type="Proteomes" id="UP001209755">
    <property type="component" value="Unassembled WGS sequence"/>
</dbReference>
<proteinExistence type="predicted"/>
<reference evidence="2" key="1">
    <citation type="submission" date="2023-07" db="EMBL/GenBank/DDBJ databases">
        <title>Genome sequencing of Purple Non-Sulfur Bacteria from various extreme environments.</title>
        <authorList>
            <person name="Mayer M."/>
        </authorList>
    </citation>
    <scope>NUCLEOTIDE SEQUENCE [LARGE SCALE GENOMIC DNA]</scope>
    <source>
        <strain evidence="2">DSM 17935</strain>
    </source>
</reference>
<evidence type="ECO:0000313" key="2">
    <source>
        <dbReference type="Proteomes" id="UP001209755"/>
    </source>
</evidence>
<gene>
    <name evidence="1" type="ORF">M2319_002969</name>
</gene>
<protein>
    <submittedName>
        <fullName evidence="1">Uncharacterized protein</fullName>
    </submittedName>
</protein>
<sequence length="38" mass="4218">MRPFDRIIEQKTPSWAFPGVAARATVKITKTTKTTPTA</sequence>
<comment type="caution">
    <text evidence="1">The sequence shown here is derived from an EMBL/GenBank/DDBJ whole genome shotgun (WGS) entry which is preliminary data.</text>
</comment>
<organism evidence="1 2">
    <name type="scientific">Rhodobium gokarnense</name>
    <dbReference type="NCBI Taxonomy" id="364296"/>
    <lineage>
        <taxon>Bacteria</taxon>
        <taxon>Pseudomonadati</taxon>
        <taxon>Pseudomonadota</taxon>
        <taxon>Alphaproteobacteria</taxon>
        <taxon>Hyphomicrobiales</taxon>
        <taxon>Rhodobiaceae</taxon>
        <taxon>Rhodobium</taxon>
    </lineage>
</organism>
<dbReference type="EMBL" id="JAOQNS010000008">
    <property type="protein sequence ID" value="MCW2308623.1"/>
    <property type="molecule type" value="Genomic_DNA"/>
</dbReference>
<accession>A0ABT3HE12</accession>
<evidence type="ECO:0000313" key="1">
    <source>
        <dbReference type="EMBL" id="MCW2308623.1"/>
    </source>
</evidence>
<keyword evidence="2" id="KW-1185">Reference proteome</keyword>
<name>A0ABT3HE12_9HYPH</name>